<dbReference type="RefSeq" id="WP_146123435.1">
    <property type="nucleotide sequence ID" value="NZ_JAUJRV010000029.1"/>
</dbReference>
<protein>
    <submittedName>
        <fullName evidence="2">Uncharacterized protein</fullName>
    </submittedName>
</protein>
<evidence type="ECO:0000313" key="3">
    <source>
        <dbReference type="Proteomes" id="UP001171620"/>
    </source>
</evidence>
<feature type="region of interest" description="Disordered" evidence="1">
    <location>
        <begin position="29"/>
        <end position="60"/>
    </location>
</feature>
<feature type="region of interest" description="Disordered" evidence="1">
    <location>
        <begin position="1"/>
        <end position="20"/>
    </location>
</feature>
<feature type="compositionally biased region" description="Basic and acidic residues" evidence="1">
    <location>
        <begin position="29"/>
        <end position="46"/>
    </location>
</feature>
<accession>A0AAW7T845</accession>
<evidence type="ECO:0000256" key="1">
    <source>
        <dbReference type="SAM" id="MobiDB-lite"/>
    </source>
</evidence>
<sequence>MEREKREHATAECPHCGFVGGKGHMQRYHMDNCKHKDAEVKPEPRERKPKKKGGAGRPRLEGVAAEKFKARILKEHAYKYLQEIGEYIADRGIDAIWDLKFGKPGAHYVLIDVRRAGFANQLERYVDSLVNKEKETAQKVG</sequence>
<feature type="compositionally biased region" description="Basic and acidic residues" evidence="1">
    <location>
        <begin position="1"/>
        <end position="10"/>
    </location>
</feature>
<comment type="caution">
    <text evidence="2">The sequence shown here is derived from an EMBL/GenBank/DDBJ whole genome shotgun (WGS) entry which is preliminary data.</text>
</comment>
<evidence type="ECO:0000313" key="2">
    <source>
        <dbReference type="EMBL" id="MDN7798332.1"/>
    </source>
</evidence>
<gene>
    <name evidence="2" type="ORF">QZM33_25660</name>
</gene>
<name>A0AAW7T845_BURVI</name>
<dbReference type="AlphaFoldDB" id="A0AAW7T845"/>
<proteinExistence type="predicted"/>
<reference evidence="2" key="1">
    <citation type="submission" date="2023-07" db="EMBL/GenBank/DDBJ databases">
        <title>A collection of bacterial strains from the Burkholderia cepacia Research Laboratory and Repository.</title>
        <authorList>
            <person name="Lipuma J."/>
            <person name="Spilker T."/>
            <person name="Caverly L."/>
        </authorList>
    </citation>
    <scope>NUCLEOTIDE SEQUENCE</scope>
    <source>
        <strain evidence="2">AU44268</strain>
    </source>
</reference>
<dbReference type="EMBL" id="JAUJRV010000029">
    <property type="protein sequence ID" value="MDN7798332.1"/>
    <property type="molecule type" value="Genomic_DNA"/>
</dbReference>
<organism evidence="2 3">
    <name type="scientific">Burkholderia vietnamiensis</name>
    <dbReference type="NCBI Taxonomy" id="60552"/>
    <lineage>
        <taxon>Bacteria</taxon>
        <taxon>Pseudomonadati</taxon>
        <taxon>Pseudomonadota</taxon>
        <taxon>Betaproteobacteria</taxon>
        <taxon>Burkholderiales</taxon>
        <taxon>Burkholderiaceae</taxon>
        <taxon>Burkholderia</taxon>
        <taxon>Burkholderia cepacia complex</taxon>
    </lineage>
</organism>
<dbReference type="Proteomes" id="UP001171620">
    <property type="component" value="Unassembled WGS sequence"/>
</dbReference>